<evidence type="ECO:0000313" key="2">
    <source>
        <dbReference type="Proteomes" id="UP000001423"/>
    </source>
</evidence>
<protein>
    <submittedName>
        <fullName evidence="1">Possible Glycosyl hydrolases family 11</fullName>
    </submittedName>
</protein>
<dbReference type="KEGG" id="pmt:PMT_1286"/>
<keyword evidence="2" id="KW-1185">Reference proteome</keyword>
<sequence>MRGRRLGSSGDQSQPLEAIREKVLMLSKRSWVAFAEFCSGEDFFLHDLNCVQQHCESRHSFCSAMALKAGLQLLVLLELPSSLLIEGWFSSGVARVPE</sequence>
<organism evidence="1 2">
    <name type="scientific">Prochlorococcus marinus (strain MIT 9313)</name>
    <dbReference type="NCBI Taxonomy" id="74547"/>
    <lineage>
        <taxon>Bacteria</taxon>
        <taxon>Bacillati</taxon>
        <taxon>Cyanobacteriota</taxon>
        <taxon>Cyanophyceae</taxon>
        <taxon>Synechococcales</taxon>
        <taxon>Prochlorococcaceae</taxon>
        <taxon>Prochlorococcus</taxon>
    </lineage>
</organism>
<accession>Q7TUT9</accession>
<dbReference type="GO" id="GO:0016787">
    <property type="term" value="F:hydrolase activity"/>
    <property type="evidence" value="ECO:0007669"/>
    <property type="project" value="UniProtKB-KW"/>
</dbReference>
<reference evidence="1 2" key="1">
    <citation type="journal article" date="2003" name="Nature">
        <title>Genome divergence in two Prochlorococcus ecotypes reflects oceanic niche differentiation.</title>
        <authorList>
            <person name="Rocap G."/>
            <person name="Larimer F.W."/>
            <person name="Lamerdin J.E."/>
            <person name="Malfatti S."/>
            <person name="Chain P."/>
            <person name="Ahlgren N.A."/>
            <person name="Arellano A."/>
            <person name="Coleman M."/>
            <person name="Hauser L."/>
            <person name="Hess W.R."/>
            <person name="Johnson Z.I."/>
            <person name="Land M.L."/>
            <person name="Lindell D."/>
            <person name="Post A.F."/>
            <person name="Regala W."/>
            <person name="Shah M."/>
            <person name="Shaw S.L."/>
            <person name="Steglich C."/>
            <person name="Sullivan M.B."/>
            <person name="Ting C.S."/>
            <person name="Tolonen A."/>
            <person name="Webb E.A."/>
            <person name="Zinser E.R."/>
            <person name="Chisholm S.W."/>
        </authorList>
    </citation>
    <scope>NUCLEOTIDE SEQUENCE [LARGE SCALE GENOMIC DNA]</scope>
    <source>
        <strain evidence="2">MIT 9313</strain>
    </source>
</reference>
<dbReference type="HOGENOM" id="CLU_2480828_0_0_3"/>
<dbReference type="AlphaFoldDB" id="Q7TUT9"/>
<gene>
    <name evidence="1" type="ordered locus">PMT_1286</name>
</gene>
<dbReference type="EMBL" id="BX548175">
    <property type="protein sequence ID" value="CAE21461.1"/>
    <property type="molecule type" value="Genomic_DNA"/>
</dbReference>
<proteinExistence type="predicted"/>
<dbReference type="Proteomes" id="UP000001423">
    <property type="component" value="Chromosome"/>
</dbReference>
<evidence type="ECO:0000313" key="1">
    <source>
        <dbReference type="EMBL" id="CAE21461.1"/>
    </source>
</evidence>
<keyword evidence="1" id="KW-0378">Hydrolase</keyword>
<name>Q7TUT9_PROMM</name>